<reference evidence="8 9" key="1">
    <citation type="submission" date="2020-12" db="EMBL/GenBank/DDBJ databases">
        <title>Oil enriched cultivation method for isolating marine PHA-producing bacteria.</title>
        <authorList>
            <person name="Zheng W."/>
            <person name="Yu S."/>
            <person name="Huang Y."/>
        </authorList>
    </citation>
    <scope>NUCLEOTIDE SEQUENCE [LARGE SCALE GENOMIC DNA]</scope>
    <source>
        <strain evidence="8 9">SN0-2</strain>
    </source>
</reference>
<organism evidence="8 9">
    <name type="scientific">Microbulbifer salipaludis</name>
    <dbReference type="NCBI Taxonomy" id="187980"/>
    <lineage>
        <taxon>Bacteria</taxon>
        <taxon>Pseudomonadati</taxon>
        <taxon>Pseudomonadota</taxon>
        <taxon>Gammaproteobacteria</taxon>
        <taxon>Cellvibrionales</taxon>
        <taxon>Microbulbiferaceae</taxon>
        <taxon>Microbulbifer</taxon>
    </lineage>
</organism>
<evidence type="ECO:0000256" key="1">
    <source>
        <dbReference type="ARBA" id="ARBA00009986"/>
    </source>
</evidence>
<dbReference type="InterPro" id="IPR029510">
    <property type="entry name" value="Ald_DH_CS_GLU"/>
</dbReference>
<keyword evidence="9" id="KW-1185">Reference proteome</keyword>
<dbReference type="CDD" id="cd07133">
    <property type="entry name" value="ALDH_CALDH_CalB"/>
    <property type="match status" value="1"/>
</dbReference>
<dbReference type="EMBL" id="JAEKJR010000001">
    <property type="protein sequence ID" value="MBN8429665.1"/>
    <property type="molecule type" value="Genomic_DNA"/>
</dbReference>
<evidence type="ECO:0000313" key="8">
    <source>
        <dbReference type="EMBL" id="MBN8429665.1"/>
    </source>
</evidence>
<dbReference type="Gene3D" id="3.40.605.10">
    <property type="entry name" value="Aldehyde Dehydrogenase, Chain A, domain 1"/>
    <property type="match status" value="1"/>
</dbReference>
<dbReference type="InterPro" id="IPR016160">
    <property type="entry name" value="Ald_DH_CS_CYS"/>
</dbReference>
<evidence type="ECO:0000256" key="4">
    <source>
        <dbReference type="PIRNR" id="PIRNR036492"/>
    </source>
</evidence>
<accession>A0ABS3E2Y1</accession>
<evidence type="ECO:0000256" key="5">
    <source>
        <dbReference type="PROSITE-ProRule" id="PRU10007"/>
    </source>
</evidence>
<dbReference type="InterPro" id="IPR015590">
    <property type="entry name" value="Aldehyde_DH_dom"/>
</dbReference>
<dbReference type="RefSeq" id="WP_206998512.1">
    <property type="nucleotide sequence ID" value="NZ_JAEKJR010000001.1"/>
</dbReference>
<comment type="similarity">
    <text evidence="1 4 6">Belongs to the aldehyde dehydrogenase family.</text>
</comment>
<evidence type="ECO:0000256" key="2">
    <source>
        <dbReference type="ARBA" id="ARBA00023002"/>
    </source>
</evidence>
<dbReference type="Gene3D" id="3.40.309.10">
    <property type="entry name" value="Aldehyde Dehydrogenase, Chain A, domain 2"/>
    <property type="match status" value="1"/>
</dbReference>
<evidence type="ECO:0000259" key="7">
    <source>
        <dbReference type="Pfam" id="PF00171"/>
    </source>
</evidence>
<comment type="caution">
    <text evidence="8">The sequence shown here is derived from an EMBL/GenBank/DDBJ whole genome shotgun (WGS) entry which is preliminary data.</text>
</comment>
<dbReference type="InterPro" id="IPR016163">
    <property type="entry name" value="Ald_DH_C"/>
</dbReference>
<dbReference type="PANTHER" id="PTHR43570">
    <property type="entry name" value="ALDEHYDE DEHYDROGENASE"/>
    <property type="match status" value="1"/>
</dbReference>
<dbReference type="PROSITE" id="PS00687">
    <property type="entry name" value="ALDEHYDE_DEHYDR_GLU"/>
    <property type="match status" value="1"/>
</dbReference>
<dbReference type="Pfam" id="PF00171">
    <property type="entry name" value="Aldedh"/>
    <property type="match status" value="1"/>
</dbReference>
<keyword evidence="2 4" id="KW-0560">Oxidoreductase</keyword>
<evidence type="ECO:0000256" key="6">
    <source>
        <dbReference type="RuleBase" id="RU003345"/>
    </source>
</evidence>
<feature type="domain" description="Aldehyde dehydrogenase" evidence="7">
    <location>
        <begin position="39"/>
        <end position="449"/>
    </location>
</feature>
<dbReference type="PANTHER" id="PTHR43570:SF20">
    <property type="entry name" value="ALDEHYDE DEHYDROGENASE ALDX-RELATED"/>
    <property type="match status" value="1"/>
</dbReference>
<dbReference type="InterPro" id="IPR016161">
    <property type="entry name" value="Ald_DH/histidinol_DH"/>
</dbReference>
<name>A0ABS3E2Y1_9GAMM</name>
<gene>
    <name evidence="8" type="ORF">JF535_02250</name>
</gene>
<dbReference type="Proteomes" id="UP000664293">
    <property type="component" value="Unassembled WGS sequence"/>
</dbReference>
<dbReference type="PIRSF" id="PIRSF036492">
    <property type="entry name" value="ALDH"/>
    <property type="match status" value="1"/>
</dbReference>
<protein>
    <recommendedName>
        <fullName evidence="4">Aldehyde dehydrogenase</fullName>
    </recommendedName>
</protein>
<dbReference type="InterPro" id="IPR012394">
    <property type="entry name" value="Aldehyde_DH_NAD(P)"/>
</dbReference>
<dbReference type="InterPro" id="IPR016162">
    <property type="entry name" value="Ald_DH_N"/>
</dbReference>
<dbReference type="SUPFAM" id="SSF53720">
    <property type="entry name" value="ALDH-like"/>
    <property type="match status" value="1"/>
</dbReference>
<dbReference type="PROSITE" id="PS00070">
    <property type="entry name" value="ALDEHYDE_DEHYDR_CYS"/>
    <property type="match status" value="1"/>
</dbReference>
<evidence type="ECO:0000313" key="9">
    <source>
        <dbReference type="Proteomes" id="UP000664293"/>
    </source>
</evidence>
<keyword evidence="3" id="KW-0520">NAD</keyword>
<sequence length="484" mass="54964">MEALDSPKLDEHSQALVAMNEVFQRQRKDYLANPYPDYTSRIRDLRKLAQLVQDHKDALARAISEDYGNRSVDETLFAEILPVLEGIQETIKHLRKWMRPERRRVRQLVYPLASNRLIAQPLGVVGVIVPWNFPINLAFSPLTSIFAAGNRALVKMSDRSPRLAAFLKRVVTDYFPREKLAFIDDGHQLGPEFSALPFDHLLFTGSTQTGKAVMASAATNLTPVTLELGGKSPAVVAPDFPLEVAAERILFWKLMNAGQICTNIDYLFLPESKVREFVELTQKIAHQRYPDLQAPDYTSIIDDRSYQRLWDTVADAQQKGTQVVNVFPGNEGDGALRKFPLHLLIEPNDDSLVMQREIFGPLLPIKTYRDPQEVIEYINSRERPLAFYPFTRNKSLRDLYLQRVMSGGACVNNCLLHVAQHDLPFGGVGHSGIGHYHGKEGFINFSKLRPVHYQGFIDGLKPLMPPYGEKSRKILEFMIRRARS</sequence>
<evidence type="ECO:0000256" key="3">
    <source>
        <dbReference type="ARBA" id="ARBA00023027"/>
    </source>
</evidence>
<proteinExistence type="inferred from homology"/>
<feature type="active site" evidence="5">
    <location>
        <position position="227"/>
    </location>
</feature>